<dbReference type="InterPro" id="IPR001296">
    <property type="entry name" value="Glyco_trans_1"/>
</dbReference>
<dbReference type="NCBIfam" id="TIGR02095">
    <property type="entry name" value="glgA"/>
    <property type="match status" value="1"/>
</dbReference>
<dbReference type="Proteomes" id="UP000266506">
    <property type="component" value="Unassembled WGS sequence"/>
</dbReference>
<evidence type="ECO:0000313" key="11">
    <source>
        <dbReference type="Proteomes" id="UP000266506"/>
    </source>
</evidence>
<reference evidence="10 11" key="1">
    <citation type="submission" date="2018-08" db="EMBL/GenBank/DDBJ databases">
        <title>Genomic Encyclopedia of Archaeal and Bacterial Type Strains, Phase II (KMG-II): from individual species to whole genera.</title>
        <authorList>
            <person name="Goeker M."/>
        </authorList>
    </citation>
    <scope>NUCLEOTIDE SEQUENCE [LARGE SCALE GENOMIC DNA]</scope>
    <source>
        <strain evidence="10 11">ATCC 27112</strain>
    </source>
</reference>
<keyword evidence="5 7" id="KW-0808">Transferase</keyword>
<dbReference type="EC" id="2.4.1.21" evidence="7"/>
<dbReference type="RefSeq" id="WP_119015973.1">
    <property type="nucleotide sequence ID" value="NZ_QXEV01000006.1"/>
</dbReference>
<dbReference type="FunCoup" id="A0A397RVV1">
    <property type="interactions" value="69"/>
</dbReference>
<evidence type="ECO:0000256" key="3">
    <source>
        <dbReference type="ARBA" id="ARBA00010281"/>
    </source>
</evidence>
<dbReference type="PANTHER" id="PTHR45825:SF11">
    <property type="entry name" value="ALPHA AMYLASE DOMAIN-CONTAINING PROTEIN"/>
    <property type="match status" value="1"/>
</dbReference>
<dbReference type="InterPro" id="IPR013534">
    <property type="entry name" value="Starch_synth_cat_dom"/>
</dbReference>
<dbReference type="Pfam" id="PF08323">
    <property type="entry name" value="Glyco_transf_5"/>
    <property type="match status" value="1"/>
</dbReference>
<dbReference type="PANTHER" id="PTHR45825">
    <property type="entry name" value="GRANULE-BOUND STARCH SYNTHASE 1, CHLOROPLASTIC/AMYLOPLASTIC"/>
    <property type="match status" value="1"/>
</dbReference>
<dbReference type="NCBIfam" id="NF001898">
    <property type="entry name" value="PRK00654.1-1"/>
    <property type="match status" value="1"/>
</dbReference>
<evidence type="ECO:0000259" key="9">
    <source>
        <dbReference type="Pfam" id="PF08323"/>
    </source>
</evidence>
<evidence type="ECO:0000256" key="5">
    <source>
        <dbReference type="ARBA" id="ARBA00022679"/>
    </source>
</evidence>
<comment type="pathway">
    <text evidence="7">Glycan biosynthesis; glycogen biosynthesis.</text>
</comment>
<evidence type="ECO:0000256" key="4">
    <source>
        <dbReference type="ARBA" id="ARBA00022676"/>
    </source>
</evidence>
<dbReference type="Gene3D" id="3.40.50.2000">
    <property type="entry name" value="Glycogen Phosphorylase B"/>
    <property type="match status" value="2"/>
</dbReference>
<dbReference type="InParanoid" id="A0A397RVV1"/>
<keyword evidence="4 7" id="KW-0328">Glycosyltransferase</keyword>
<name>A0A397RVV1_9MOLU</name>
<dbReference type="GO" id="GO:0009011">
    <property type="term" value="F:alpha-1,4-glucan glucosyltransferase (ADP-glucose donor) activity"/>
    <property type="evidence" value="ECO:0007669"/>
    <property type="project" value="UniProtKB-UniRule"/>
</dbReference>
<accession>A0A397RVV1</accession>
<protein>
    <recommendedName>
        <fullName evidence="7">Glycogen synthase</fullName>
        <ecNumber evidence="7">2.4.1.21</ecNumber>
    </recommendedName>
    <alternativeName>
        <fullName evidence="7">Starch [bacterial glycogen] synthase</fullName>
    </alternativeName>
</protein>
<feature type="domain" description="Starch synthase catalytic" evidence="9">
    <location>
        <begin position="2"/>
        <end position="228"/>
    </location>
</feature>
<evidence type="ECO:0000259" key="8">
    <source>
        <dbReference type="Pfam" id="PF00534"/>
    </source>
</evidence>
<evidence type="ECO:0000256" key="1">
    <source>
        <dbReference type="ARBA" id="ARBA00001478"/>
    </source>
</evidence>
<keyword evidence="11" id="KW-1185">Reference proteome</keyword>
<keyword evidence="6 7" id="KW-0320">Glycogen biosynthesis</keyword>
<organism evidence="10 11">
    <name type="scientific">Anaeroplasma bactoclasticum</name>
    <dbReference type="NCBI Taxonomy" id="2088"/>
    <lineage>
        <taxon>Bacteria</taxon>
        <taxon>Bacillati</taxon>
        <taxon>Mycoplasmatota</taxon>
        <taxon>Mollicutes</taxon>
        <taxon>Anaeroplasmatales</taxon>
        <taxon>Anaeroplasmataceae</taxon>
        <taxon>Anaeroplasma</taxon>
    </lineage>
</organism>
<comment type="catalytic activity">
    <reaction evidence="1 7">
        <text>[(1-&gt;4)-alpha-D-glucosyl](n) + ADP-alpha-D-glucose = [(1-&gt;4)-alpha-D-glucosyl](n+1) + ADP + H(+)</text>
        <dbReference type="Rhea" id="RHEA:18189"/>
        <dbReference type="Rhea" id="RHEA-COMP:9584"/>
        <dbReference type="Rhea" id="RHEA-COMP:9587"/>
        <dbReference type="ChEBI" id="CHEBI:15378"/>
        <dbReference type="ChEBI" id="CHEBI:15444"/>
        <dbReference type="ChEBI" id="CHEBI:57498"/>
        <dbReference type="ChEBI" id="CHEBI:456216"/>
        <dbReference type="EC" id="2.4.1.21"/>
    </reaction>
</comment>
<proteinExistence type="inferred from homology"/>
<dbReference type="SUPFAM" id="SSF53756">
    <property type="entry name" value="UDP-Glycosyltransferase/glycogen phosphorylase"/>
    <property type="match status" value="1"/>
</dbReference>
<comment type="function">
    <text evidence="2 7">Synthesizes alpha-1,4-glucan chains using ADP-glucose.</text>
</comment>
<evidence type="ECO:0000313" key="10">
    <source>
        <dbReference type="EMBL" id="RIA77838.1"/>
    </source>
</evidence>
<evidence type="ECO:0000256" key="6">
    <source>
        <dbReference type="ARBA" id="ARBA00023056"/>
    </source>
</evidence>
<feature type="domain" description="Glycosyl transferase family 1" evidence="8">
    <location>
        <begin position="282"/>
        <end position="443"/>
    </location>
</feature>
<evidence type="ECO:0000256" key="2">
    <source>
        <dbReference type="ARBA" id="ARBA00002764"/>
    </source>
</evidence>
<sequence>MKVLLVASEGAPFAKTGGLADVIGALPKALKKNGVDVRVIMPYYKSIKDQNIAYYKGYNYVRMGSSPEYAGIFHAIRDDIDYYFVDSDKYFSRERLYGYGDDGERFAFFDFAVLEALRVVDFFPDVIHCNDWQTGLIPYILKKNYYSYNVYNRIRTVYSIHNIQYQGIFPMDMMSILYMPYSNSIEFDGCINFMKTAIMESDIITTVSPTYKNEVLTDFYGYNMNNVLGLRYFDFHGILNGIDTDRYNPETDKYIFKKYSIATFVSGKKGNKKALLEEFGLDTKEDCPLFGMVTRLVDQKGIDLLMPIMDDIIVNSNAKFILMGSGNQNYEDYFRSLEARYPERFKSYIGYSDRVAQKIYAGADLFLMPSRFEPCGLGQLIAMRYGTLPLVRETGGLKDTVIPYNHFNGAGTGFSFTNYDAGALKEVMYLAIDTYNNHKDDWKKLIKQAMEMDFSWNASALVYMDLYRKLSQ</sequence>
<dbReference type="AlphaFoldDB" id="A0A397RVV1"/>
<comment type="caution">
    <text evidence="10">The sequence shown here is derived from an EMBL/GenBank/DDBJ whole genome shotgun (WGS) entry which is preliminary data.</text>
</comment>
<dbReference type="Pfam" id="PF00534">
    <property type="entry name" value="Glycos_transf_1"/>
    <property type="match status" value="1"/>
</dbReference>
<dbReference type="UniPathway" id="UPA00164"/>
<feature type="binding site" evidence="7">
    <location>
        <position position="15"/>
    </location>
    <ligand>
        <name>ADP-alpha-D-glucose</name>
        <dbReference type="ChEBI" id="CHEBI:57498"/>
    </ligand>
</feature>
<gene>
    <name evidence="7" type="primary">glgA</name>
    <name evidence="10" type="ORF">EI71_00814</name>
</gene>
<dbReference type="HAMAP" id="MF_00484">
    <property type="entry name" value="Glycogen_synth"/>
    <property type="match status" value="1"/>
</dbReference>
<dbReference type="InterPro" id="IPR011835">
    <property type="entry name" value="GS/SS"/>
</dbReference>
<dbReference type="GO" id="GO:0004373">
    <property type="term" value="F:alpha-1,4-glucan glucosyltransferase (UDP-glucose donor) activity"/>
    <property type="evidence" value="ECO:0007669"/>
    <property type="project" value="InterPro"/>
</dbReference>
<evidence type="ECO:0000256" key="7">
    <source>
        <dbReference type="HAMAP-Rule" id="MF_00484"/>
    </source>
</evidence>
<dbReference type="OrthoDB" id="9808590at2"/>
<comment type="similarity">
    <text evidence="3 7">Belongs to the glycosyltransferase 1 family. Bacterial/plant glycogen synthase subfamily.</text>
</comment>
<dbReference type="GO" id="GO:0005978">
    <property type="term" value="P:glycogen biosynthetic process"/>
    <property type="evidence" value="ECO:0007669"/>
    <property type="project" value="UniProtKB-UniRule"/>
</dbReference>
<dbReference type="EMBL" id="QXEV01000006">
    <property type="protein sequence ID" value="RIA77838.1"/>
    <property type="molecule type" value="Genomic_DNA"/>
</dbReference>
<dbReference type="CDD" id="cd03791">
    <property type="entry name" value="GT5_Glycogen_synthase_DULL1-like"/>
    <property type="match status" value="1"/>
</dbReference>